<feature type="region of interest" description="Disordered" evidence="1">
    <location>
        <begin position="317"/>
        <end position="345"/>
    </location>
</feature>
<reference evidence="3 4" key="1">
    <citation type="submission" date="2023-08" db="EMBL/GenBank/DDBJ databases">
        <title>Genome sequence of Thermaerobacter compostii strain Ins1, a spore-forming filamentous bacterium isolated from a deep geothermal reservoir.</title>
        <authorList>
            <person name="Bregnard D."/>
            <person name="Gonzalez D."/>
            <person name="Junier P."/>
        </authorList>
    </citation>
    <scope>NUCLEOTIDE SEQUENCE [LARGE SCALE GENOMIC DNA]</scope>
    <source>
        <strain evidence="3 4">Ins1</strain>
    </source>
</reference>
<proteinExistence type="predicted"/>
<gene>
    <name evidence="3" type="ORF">Q5761_09705</name>
</gene>
<evidence type="ECO:0000313" key="3">
    <source>
        <dbReference type="EMBL" id="WPD18626.1"/>
    </source>
</evidence>
<evidence type="ECO:0000259" key="2">
    <source>
        <dbReference type="Pfam" id="PF05598"/>
    </source>
</evidence>
<dbReference type="EMBL" id="CP132508">
    <property type="protein sequence ID" value="WPD18626.1"/>
    <property type="molecule type" value="Genomic_DNA"/>
</dbReference>
<keyword evidence="4" id="KW-1185">Reference proteome</keyword>
<organism evidence="3 4">
    <name type="scientific">Thermaerobacter composti</name>
    <dbReference type="NCBI Taxonomy" id="554949"/>
    <lineage>
        <taxon>Bacteria</taxon>
        <taxon>Bacillati</taxon>
        <taxon>Bacillota</taxon>
        <taxon>Clostridia</taxon>
        <taxon>Eubacteriales</taxon>
        <taxon>Clostridiales Family XVII. Incertae Sedis</taxon>
        <taxon>Thermaerobacter</taxon>
    </lineage>
</organism>
<name>A0ABZ0QMD2_9FIRM</name>
<evidence type="ECO:0000256" key="1">
    <source>
        <dbReference type="SAM" id="MobiDB-lite"/>
    </source>
</evidence>
<evidence type="ECO:0000313" key="4">
    <source>
        <dbReference type="Proteomes" id="UP001304683"/>
    </source>
</evidence>
<feature type="domain" description="Transposase InsH N-terminal" evidence="2">
    <location>
        <begin position="18"/>
        <end position="112"/>
    </location>
</feature>
<accession>A0ABZ0QMD2</accession>
<feature type="compositionally biased region" description="Basic residues" evidence="1">
    <location>
        <begin position="275"/>
        <end position="285"/>
    </location>
</feature>
<dbReference type="Proteomes" id="UP001304683">
    <property type="component" value="Chromosome"/>
</dbReference>
<dbReference type="RefSeq" id="WP_318750443.1">
    <property type="nucleotide sequence ID" value="NZ_CP132508.1"/>
</dbReference>
<dbReference type="PANTHER" id="PTHR35604:SF2">
    <property type="entry name" value="TRANSPOSASE INSH FOR INSERTION SEQUENCE ELEMENT IS5A-RELATED"/>
    <property type="match status" value="1"/>
</dbReference>
<dbReference type="PANTHER" id="PTHR35604">
    <property type="entry name" value="TRANSPOSASE INSH FOR INSERTION SEQUENCE ELEMENT IS5A-RELATED"/>
    <property type="match status" value="1"/>
</dbReference>
<sequence length="345" mass="39770">MLGRLDQQRNFFDEILFNHMLPADHPLLDIDRAVDFSFVEEETADLYSADQGRPSYPPEQLVRILFLAVWANLSDVQVCQQLRYNVLYRYFCRLGWEDAIPDDTTLVRFRQRLGEERWQRLLQRLVEQARAKGCLKGRWLVMDSSPVVAHAAARTRVQLLREGRQRLLQAVRQAAPPVAKELEALAEPVPDATYEDQDQLLQAEQERTEALLAAITSRQAAKAPAVRRVRKQVERVLKDERVASYADPEARWGHQRREKPFFESSVGMMESSPRRAARKGRRRRLISAPERRAEAVAERRAEGAPWFFMGLEPESLSGRPPLRIARMGTGSGRRTRRSDCARTRS</sequence>
<dbReference type="Pfam" id="PF05598">
    <property type="entry name" value="DUF772"/>
    <property type="match status" value="1"/>
</dbReference>
<dbReference type="InterPro" id="IPR008490">
    <property type="entry name" value="Transposase_InsH_N"/>
</dbReference>
<feature type="region of interest" description="Disordered" evidence="1">
    <location>
        <begin position="266"/>
        <end position="286"/>
    </location>
</feature>
<protein>
    <submittedName>
        <fullName evidence="3">Transposase</fullName>
    </submittedName>
</protein>